<dbReference type="InterPro" id="IPR007374">
    <property type="entry name" value="ASCH_domain"/>
</dbReference>
<dbReference type="Proteomes" id="UP000030008">
    <property type="component" value="Unassembled WGS sequence"/>
</dbReference>
<feature type="domain" description="ASCH" evidence="1">
    <location>
        <begin position="1"/>
        <end position="90"/>
    </location>
</feature>
<dbReference type="AlphaFoldDB" id="A0A099I1B3"/>
<evidence type="ECO:0000313" key="3">
    <source>
        <dbReference type="Proteomes" id="UP000030008"/>
    </source>
</evidence>
<protein>
    <recommendedName>
        <fullName evidence="1">ASCH domain-containing protein</fullName>
    </recommendedName>
</protein>
<dbReference type="Pfam" id="PF04266">
    <property type="entry name" value="ASCH"/>
    <property type="match status" value="1"/>
</dbReference>
<sequence length="92" mass="10754">MQQERLPQVNDFNILIDWAGTPFCVIKTTAVTILPFHKITFALCMREGEDDTLESWQKAHRAFFTKEGNALGYSFCEDMPVVFEDFEVVYRR</sequence>
<accession>A0A099I1B3</accession>
<dbReference type="InterPro" id="IPR009326">
    <property type="entry name" value="DUF984"/>
</dbReference>
<evidence type="ECO:0000313" key="2">
    <source>
        <dbReference type="EMBL" id="KGJ51361.1"/>
    </source>
</evidence>
<organism evidence="2 3">
    <name type="scientific">Clostridium innocuum</name>
    <dbReference type="NCBI Taxonomy" id="1522"/>
    <lineage>
        <taxon>Bacteria</taxon>
        <taxon>Bacillati</taxon>
        <taxon>Bacillota</taxon>
        <taxon>Clostridia</taxon>
        <taxon>Eubacteriales</taxon>
        <taxon>Clostridiaceae</taxon>
        <taxon>Clostridium</taxon>
    </lineage>
</organism>
<dbReference type="Gene3D" id="3.10.400.10">
    <property type="entry name" value="Sulfate adenylyltransferase"/>
    <property type="match status" value="1"/>
</dbReference>
<reference evidence="2 3" key="1">
    <citation type="submission" date="2014-08" db="EMBL/GenBank/DDBJ databases">
        <title>Clostridium innocuum, an unnegligible vancomycin-resistant pathogen causing extra-intestinal infections.</title>
        <authorList>
            <person name="Feng Y."/>
            <person name="Chiu C.-H."/>
        </authorList>
    </citation>
    <scope>NUCLEOTIDE SEQUENCE [LARGE SCALE GENOMIC DNA]</scope>
    <source>
        <strain evidence="2 3">AN88</strain>
    </source>
</reference>
<gene>
    <name evidence="2" type="ORF">CIAN88_20495</name>
</gene>
<name>A0A099I1B3_CLOIN</name>
<dbReference type="SUPFAM" id="SSF88697">
    <property type="entry name" value="PUA domain-like"/>
    <property type="match status" value="1"/>
</dbReference>
<comment type="caution">
    <text evidence="2">The sequence shown here is derived from an EMBL/GenBank/DDBJ whole genome shotgun (WGS) entry which is preliminary data.</text>
</comment>
<proteinExistence type="predicted"/>
<dbReference type="PANTHER" id="PTHR39203">
    <property type="entry name" value="CYTOPLASMIC PROTEIN-RELATED"/>
    <property type="match status" value="1"/>
</dbReference>
<dbReference type="PANTHER" id="PTHR39203:SF1">
    <property type="entry name" value="CYTOPLASMIC PROTEIN"/>
    <property type="match status" value="1"/>
</dbReference>
<dbReference type="InterPro" id="IPR015947">
    <property type="entry name" value="PUA-like_sf"/>
</dbReference>
<evidence type="ECO:0000259" key="1">
    <source>
        <dbReference type="SMART" id="SM01022"/>
    </source>
</evidence>
<dbReference type="SMART" id="SM01022">
    <property type="entry name" value="ASCH"/>
    <property type="match status" value="1"/>
</dbReference>
<dbReference type="EMBL" id="JQIF01000113">
    <property type="protein sequence ID" value="KGJ51361.1"/>
    <property type="molecule type" value="Genomic_DNA"/>
</dbReference>